<gene>
    <name evidence="2" type="ORF">FHW18_001173</name>
</gene>
<reference evidence="2 3" key="1">
    <citation type="submission" date="2020-07" db="EMBL/GenBank/DDBJ databases">
        <title>Genomic Encyclopedia of Type Strains, Phase IV (KMG-V): Genome sequencing to study the core and pangenomes of soil and plant-associated prokaryotes.</title>
        <authorList>
            <person name="Whitman W."/>
        </authorList>
    </citation>
    <scope>NUCLEOTIDE SEQUENCE [LARGE SCALE GENOMIC DNA]</scope>
    <source>
        <strain evidence="2 3">SAS40</strain>
    </source>
</reference>
<dbReference type="PROSITE" id="PS51257">
    <property type="entry name" value="PROKAR_LIPOPROTEIN"/>
    <property type="match status" value="1"/>
</dbReference>
<dbReference type="SUPFAM" id="SSF53474">
    <property type="entry name" value="alpha/beta-Hydrolases"/>
    <property type="match status" value="1"/>
</dbReference>
<name>A0A7Y9LKV3_9BURK</name>
<dbReference type="RefSeq" id="WP_179584287.1">
    <property type="nucleotide sequence ID" value="NZ_JACBYR010000001.1"/>
</dbReference>
<dbReference type="EMBL" id="JACBYR010000001">
    <property type="protein sequence ID" value="NYE81902.1"/>
    <property type="molecule type" value="Genomic_DNA"/>
</dbReference>
<dbReference type="AlphaFoldDB" id="A0A7Y9LKV3"/>
<sequence length="459" mass="48616">MRTTPLSLGAAVAAVMLLGACGGGDDNNDTSTTPVASGEKAPTSATCPSVVPATAKCLSGQDSAGAFYLIAMPEKWNGDLVMHAHGGPSLDAPTPARAVEDLERWTIMVKQGYAWAGSTFRQGGVEVRAAAEDTERLRKIFIEHVAKPKLTILHGQSWGGGVAAKAAETYTAATNNGKAPYDGVLLTSGVIAGGSYSYDFRLDLRVVYQYLCNNHPRPTEAAYPLNLGLPAGVTMTSADLTGRVNECLGLNKTAAQRTAEETRKIRTIENVIKIPASSIQSHINWGTFHFQDISSKRTGGASPFGNIGVRYSGSDDDAALNAGVLRYAADPTAAAKFAADTDPNGKIPVPVLTMRGTQDPTAFVEMANFFGRTMTRAGTADHLVQTFTNDNAHSYLSDPAYVTMMSSLTKWVTQGTKPTPASVAAACPAFEAEYGAGCRFLPDYMPAALETRIPPRQRN</sequence>
<protein>
    <submittedName>
        <fullName evidence="2">Pimeloyl-ACP methyl ester carboxylesterase</fullName>
    </submittedName>
</protein>
<keyword evidence="1" id="KW-0732">Signal</keyword>
<evidence type="ECO:0000256" key="1">
    <source>
        <dbReference type="SAM" id="SignalP"/>
    </source>
</evidence>
<evidence type="ECO:0000313" key="2">
    <source>
        <dbReference type="EMBL" id="NYE81902.1"/>
    </source>
</evidence>
<dbReference type="Proteomes" id="UP000542125">
    <property type="component" value="Unassembled WGS sequence"/>
</dbReference>
<feature type="chain" id="PRO_5031291879" evidence="1">
    <location>
        <begin position="23"/>
        <end position="459"/>
    </location>
</feature>
<feature type="signal peptide" evidence="1">
    <location>
        <begin position="1"/>
        <end position="22"/>
    </location>
</feature>
<organism evidence="2 3">
    <name type="scientific">Pigmentiphaga litoralis</name>
    <dbReference type="NCBI Taxonomy" id="516702"/>
    <lineage>
        <taxon>Bacteria</taxon>
        <taxon>Pseudomonadati</taxon>
        <taxon>Pseudomonadota</taxon>
        <taxon>Betaproteobacteria</taxon>
        <taxon>Burkholderiales</taxon>
        <taxon>Alcaligenaceae</taxon>
        <taxon>Pigmentiphaga</taxon>
    </lineage>
</organism>
<dbReference type="InterPro" id="IPR029058">
    <property type="entry name" value="AB_hydrolase_fold"/>
</dbReference>
<keyword evidence="3" id="KW-1185">Reference proteome</keyword>
<proteinExistence type="predicted"/>
<accession>A0A7Y9LKV3</accession>
<comment type="caution">
    <text evidence="2">The sequence shown here is derived from an EMBL/GenBank/DDBJ whole genome shotgun (WGS) entry which is preliminary data.</text>
</comment>
<evidence type="ECO:0000313" key="3">
    <source>
        <dbReference type="Proteomes" id="UP000542125"/>
    </source>
</evidence>
<dbReference type="Gene3D" id="3.40.50.1820">
    <property type="entry name" value="alpha/beta hydrolase"/>
    <property type="match status" value="1"/>
</dbReference>